<protein>
    <submittedName>
        <fullName evidence="1">Uncharacterized protein</fullName>
    </submittedName>
</protein>
<proteinExistence type="predicted"/>
<dbReference type="Proteomes" id="UP001207468">
    <property type="component" value="Unassembled WGS sequence"/>
</dbReference>
<name>A0ACC0U6C6_9AGAM</name>
<organism evidence="1 2">
    <name type="scientific">Russula earlei</name>
    <dbReference type="NCBI Taxonomy" id="71964"/>
    <lineage>
        <taxon>Eukaryota</taxon>
        <taxon>Fungi</taxon>
        <taxon>Dikarya</taxon>
        <taxon>Basidiomycota</taxon>
        <taxon>Agaricomycotina</taxon>
        <taxon>Agaricomycetes</taxon>
        <taxon>Russulales</taxon>
        <taxon>Russulaceae</taxon>
        <taxon>Russula</taxon>
    </lineage>
</organism>
<gene>
    <name evidence="1" type="ORF">F5148DRAFT_174052</name>
</gene>
<dbReference type="EMBL" id="JAGFNK010000148">
    <property type="protein sequence ID" value="KAI9464776.1"/>
    <property type="molecule type" value="Genomic_DNA"/>
</dbReference>
<reference evidence="1" key="1">
    <citation type="submission" date="2021-03" db="EMBL/GenBank/DDBJ databases">
        <title>Evolutionary priming and transition to the ectomycorrhizal habit in an iconic lineage of mushroom-forming fungi: is preadaptation a requirement?</title>
        <authorList>
            <consortium name="DOE Joint Genome Institute"/>
            <person name="Looney B.P."/>
            <person name="Miyauchi S."/>
            <person name="Morin E."/>
            <person name="Drula E."/>
            <person name="Courty P.E."/>
            <person name="Chicoki N."/>
            <person name="Fauchery L."/>
            <person name="Kohler A."/>
            <person name="Kuo A."/>
            <person name="LaButti K."/>
            <person name="Pangilinan J."/>
            <person name="Lipzen A."/>
            <person name="Riley R."/>
            <person name="Andreopoulos W."/>
            <person name="He G."/>
            <person name="Johnson J."/>
            <person name="Barry K.W."/>
            <person name="Grigoriev I.V."/>
            <person name="Nagy L."/>
            <person name="Hibbett D."/>
            <person name="Henrissat B."/>
            <person name="Matheny P.B."/>
            <person name="Labbe J."/>
            <person name="Martin A.F."/>
        </authorList>
    </citation>
    <scope>NUCLEOTIDE SEQUENCE</scope>
    <source>
        <strain evidence="1">BPL698</strain>
    </source>
</reference>
<accession>A0ACC0U6C6</accession>
<evidence type="ECO:0000313" key="1">
    <source>
        <dbReference type="EMBL" id="KAI9464776.1"/>
    </source>
</evidence>
<comment type="caution">
    <text evidence="1">The sequence shown here is derived from an EMBL/GenBank/DDBJ whole genome shotgun (WGS) entry which is preliminary data.</text>
</comment>
<sequence length="192" mass="21269">MAGRDPTPANHFSGHPNFLPRIPPRRDSHRLHDAATRPSSGHIQLDGQWEGVPMAIGSAAAQGTMRDPHHTNMTHNGMPEYLPVPVDPVVPHVYANVGLARGVREHEQASFPDNQGNDPFHFARQGNDPRPGFPDALDHQAPAFGQPARENLRWFASRCVHHPSSQVDMIQMEPGFVGRYRVVIILDMGELP</sequence>
<evidence type="ECO:0000313" key="2">
    <source>
        <dbReference type="Proteomes" id="UP001207468"/>
    </source>
</evidence>
<keyword evidence="2" id="KW-1185">Reference proteome</keyword>